<protein>
    <submittedName>
        <fullName evidence="1">Uncharacterized protein</fullName>
    </submittedName>
</protein>
<organism evidence="1 2">
    <name type="scientific">Diploscapter pachys</name>
    <dbReference type="NCBI Taxonomy" id="2018661"/>
    <lineage>
        <taxon>Eukaryota</taxon>
        <taxon>Metazoa</taxon>
        <taxon>Ecdysozoa</taxon>
        <taxon>Nematoda</taxon>
        <taxon>Chromadorea</taxon>
        <taxon>Rhabditida</taxon>
        <taxon>Rhabditina</taxon>
        <taxon>Rhabditomorpha</taxon>
        <taxon>Rhabditoidea</taxon>
        <taxon>Rhabditidae</taxon>
        <taxon>Diploscapter</taxon>
    </lineage>
</organism>
<gene>
    <name evidence="1" type="ORF">WR25_03517</name>
</gene>
<sequence length="82" mass="8723">MPTVPIQISKRVEANGAGTEFEQTVVVVLVDVVVVVVDELDVIVVVDGLDVIVVVDELDVIVDTVDIVEPIEDSVVSITIVV</sequence>
<dbReference type="Proteomes" id="UP000218231">
    <property type="component" value="Unassembled WGS sequence"/>
</dbReference>
<evidence type="ECO:0000313" key="1">
    <source>
        <dbReference type="EMBL" id="PAV59392.1"/>
    </source>
</evidence>
<reference evidence="1 2" key="1">
    <citation type="journal article" date="2017" name="Curr. Biol.">
        <title>Genome architecture and evolution of a unichromosomal asexual nematode.</title>
        <authorList>
            <person name="Fradin H."/>
            <person name="Zegar C."/>
            <person name="Gutwein M."/>
            <person name="Lucas J."/>
            <person name="Kovtun M."/>
            <person name="Corcoran D."/>
            <person name="Baugh L.R."/>
            <person name="Kiontke K."/>
            <person name="Gunsalus K."/>
            <person name="Fitch D.H."/>
            <person name="Piano F."/>
        </authorList>
    </citation>
    <scope>NUCLEOTIDE SEQUENCE [LARGE SCALE GENOMIC DNA]</scope>
    <source>
        <strain evidence="1">PF1309</strain>
    </source>
</reference>
<dbReference type="AlphaFoldDB" id="A0A2A2JD01"/>
<evidence type="ECO:0000313" key="2">
    <source>
        <dbReference type="Proteomes" id="UP000218231"/>
    </source>
</evidence>
<accession>A0A2A2JD01</accession>
<comment type="caution">
    <text evidence="1">The sequence shown here is derived from an EMBL/GenBank/DDBJ whole genome shotgun (WGS) entry which is preliminary data.</text>
</comment>
<name>A0A2A2JD01_9BILA</name>
<proteinExistence type="predicted"/>
<dbReference type="EMBL" id="LIAE01010527">
    <property type="protein sequence ID" value="PAV59392.1"/>
    <property type="molecule type" value="Genomic_DNA"/>
</dbReference>
<keyword evidence="2" id="KW-1185">Reference proteome</keyword>